<sequence length="375" mass="43798">MKEIEQVAEALENQDYRTAAKLLKQLQKQSPQNPWVQLYIGRWYEGTDKLKSAEKMYRQLLRDATNPKVIDQARKGLQRLELIEQNRRQAAITEAKADPRNTETGVLILEPIDPQHKQAAAQHLAKLLNVDAYTARMQLQSRGWRLYRTGEMAELQVYGQQMREAGIPVFWVNLTDIETIHVFQVLYFQSVSPQPVVVCQNENHQLGSLSFDWSEVTQRVEGLLPLFIEAMDFDPRRRRTDRFRHKEMTQDYAQVYDLHLGHRHSILRFSDQTYDFKQGISVNPPTTSNATGFGSSLTQNTTRLNWNRLLHRFNQSLADVQLWSYFTPFAETAIDYTQLLSRLKSHVYIERKSETPWDPAFHLYSGLVFIKVQQK</sequence>
<name>A0ABU5TUN7_9CYAN</name>
<evidence type="ECO:0000313" key="2">
    <source>
        <dbReference type="Proteomes" id="UP001301728"/>
    </source>
</evidence>
<dbReference type="InterPro" id="IPR011990">
    <property type="entry name" value="TPR-like_helical_dom_sf"/>
</dbReference>
<organism evidence="1 2">
    <name type="scientific">Limnoraphis robusta CCNP1315</name>
    <dbReference type="NCBI Taxonomy" id="3110306"/>
    <lineage>
        <taxon>Bacteria</taxon>
        <taxon>Bacillati</taxon>
        <taxon>Cyanobacteriota</taxon>
        <taxon>Cyanophyceae</taxon>
        <taxon>Oscillatoriophycideae</taxon>
        <taxon>Oscillatoriales</taxon>
        <taxon>Sirenicapillariaceae</taxon>
        <taxon>Limnoraphis</taxon>
    </lineage>
</organism>
<dbReference type="Pfam" id="PF14559">
    <property type="entry name" value="TPR_19"/>
    <property type="match status" value="1"/>
</dbReference>
<protein>
    <submittedName>
        <fullName evidence="1">Tetratricopeptide repeat protein</fullName>
    </submittedName>
</protein>
<dbReference type="Gene3D" id="1.25.40.10">
    <property type="entry name" value="Tetratricopeptide repeat domain"/>
    <property type="match status" value="1"/>
</dbReference>
<dbReference type="EMBL" id="JAYGHT010000011">
    <property type="protein sequence ID" value="MEA5518524.1"/>
    <property type="molecule type" value="Genomic_DNA"/>
</dbReference>
<proteinExistence type="predicted"/>
<evidence type="ECO:0000313" key="1">
    <source>
        <dbReference type="EMBL" id="MEA5518524.1"/>
    </source>
</evidence>
<accession>A0ABU5TUN7</accession>
<gene>
    <name evidence="1" type="ORF">VB854_06135</name>
</gene>
<dbReference type="RefSeq" id="WP_323221762.1">
    <property type="nucleotide sequence ID" value="NZ_JAYGHT010000011.1"/>
</dbReference>
<comment type="caution">
    <text evidence="1">The sequence shown here is derived from an EMBL/GenBank/DDBJ whole genome shotgun (WGS) entry which is preliminary data.</text>
</comment>
<dbReference type="Proteomes" id="UP001301728">
    <property type="component" value="Unassembled WGS sequence"/>
</dbReference>
<dbReference type="SUPFAM" id="SSF48452">
    <property type="entry name" value="TPR-like"/>
    <property type="match status" value="1"/>
</dbReference>
<keyword evidence="2" id="KW-1185">Reference proteome</keyword>
<reference evidence="1 2" key="1">
    <citation type="submission" date="2023-12" db="EMBL/GenBank/DDBJ databases">
        <title>Baltic Sea Cyanobacteria.</title>
        <authorList>
            <person name="Delbaje E."/>
            <person name="Fewer D.P."/>
            <person name="Shishido T.K."/>
        </authorList>
    </citation>
    <scope>NUCLEOTIDE SEQUENCE [LARGE SCALE GENOMIC DNA]</scope>
    <source>
        <strain evidence="1 2">CCNP 1315</strain>
    </source>
</reference>